<dbReference type="InterPro" id="IPR001123">
    <property type="entry name" value="LeuE-type"/>
</dbReference>
<evidence type="ECO:0000256" key="4">
    <source>
        <dbReference type="ARBA" id="ARBA00022989"/>
    </source>
</evidence>
<protein>
    <submittedName>
        <fullName evidence="7">Amino acid transporter</fullName>
    </submittedName>
</protein>
<reference evidence="7 8" key="1">
    <citation type="submission" date="2019-10" db="EMBL/GenBank/DDBJ databases">
        <title>Description of Paenibacillus humi sp. nov.</title>
        <authorList>
            <person name="Carlier A."/>
            <person name="Qi S."/>
        </authorList>
    </citation>
    <scope>NUCLEOTIDE SEQUENCE [LARGE SCALE GENOMIC DNA]</scope>
    <source>
        <strain evidence="7 8">LMG 31461</strain>
    </source>
</reference>
<keyword evidence="8" id="KW-1185">Reference proteome</keyword>
<accession>A0ABX1X5K2</accession>
<comment type="subcellular location">
    <subcellularLocation>
        <location evidence="1">Cell membrane</location>
        <topology evidence="1">Multi-pass membrane protein</topology>
    </subcellularLocation>
</comment>
<sequence>MDAFITYVFLGISLSAPIGPINAAQLDKGARFGFTQAWLIGLGAMCADLLYMLLIYFGLAHFLTTPFMKTFLWLFGCFVLIYTGVDTLRNVKVTQEANPRDAQSSGVSSFRSGFIMALTNPLNILFWLGIYGSILAESVQNYGLTQVLWHTSGIFAGILLWDVAMATIASSFHKFGNRTTLQMISVIAGLSLIGFGIYFGYQAYKQLIG</sequence>
<dbReference type="PANTHER" id="PTHR30086">
    <property type="entry name" value="ARGININE EXPORTER PROTEIN ARGO"/>
    <property type="match status" value="1"/>
</dbReference>
<evidence type="ECO:0000256" key="3">
    <source>
        <dbReference type="ARBA" id="ARBA00022692"/>
    </source>
</evidence>
<keyword evidence="2" id="KW-1003">Cell membrane</keyword>
<dbReference type="EMBL" id="WHNY01000015">
    <property type="protein sequence ID" value="NOU63334.1"/>
    <property type="molecule type" value="Genomic_DNA"/>
</dbReference>
<dbReference type="RefSeq" id="WP_171629132.1">
    <property type="nucleotide sequence ID" value="NZ_WHNY01000015.1"/>
</dbReference>
<evidence type="ECO:0000256" key="5">
    <source>
        <dbReference type="ARBA" id="ARBA00023136"/>
    </source>
</evidence>
<evidence type="ECO:0000313" key="7">
    <source>
        <dbReference type="EMBL" id="NOU63334.1"/>
    </source>
</evidence>
<feature type="transmembrane region" description="Helical" evidence="6">
    <location>
        <begin position="147"/>
        <end position="169"/>
    </location>
</feature>
<keyword evidence="3 6" id="KW-0812">Transmembrane</keyword>
<evidence type="ECO:0000256" key="1">
    <source>
        <dbReference type="ARBA" id="ARBA00004651"/>
    </source>
</evidence>
<dbReference type="Pfam" id="PF01810">
    <property type="entry name" value="LysE"/>
    <property type="match status" value="1"/>
</dbReference>
<feature type="transmembrane region" description="Helical" evidence="6">
    <location>
        <begin position="114"/>
        <end position="135"/>
    </location>
</feature>
<evidence type="ECO:0000313" key="8">
    <source>
        <dbReference type="Proteomes" id="UP000653578"/>
    </source>
</evidence>
<proteinExistence type="predicted"/>
<feature type="transmembrane region" description="Helical" evidence="6">
    <location>
        <begin position="66"/>
        <end position="85"/>
    </location>
</feature>
<keyword evidence="5 6" id="KW-0472">Membrane</keyword>
<name>A0ABX1X5K2_9BACL</name>
<dbReference type="Proteomes" id="UP000653578">
    <property type="component" value="Unassembled WGS sequence"/>
</dbReference>
<evidence type="ECO:0000256" key="6">
    <source>
        <dbReference type="SAM" id="Phobius"/>
    </source>
</evidence>
<comment type="caution">
    <text evidence="7">The sequence shown here is derived from an EMBL/GenBank/DDBJ whole genome shotgun (WGS) entry which is preliminary data.</text>
</comment>
<evidence type="ECO:0000256" key="2">
    <source>
        <dbReference type="ARBA" id="ARBA00022475"/>
    </source>
</evidence>
<keyword evidence="4 6" id="KW-1133">Transmembrane helix</keyword>
<dbReference type="PANTHER" id="PTHR30086:SF6">
    <property type="entry name" value="AMINO ACID EFFLUX PROTEIN YCGF-RELATED"/>
    <property type="match status" value="1"/>
</dbReference>
<feature type="transmembrane region" description="Helical" evidence="6">
    <location>
        <begin position="181"/>
        <end position="201"/>
    </location>
</feature>
<feature type="transmembrane region" description="Helical" evidence="6">
    <location>
        <begin position="39"/>
        <end position="59"/>
    </location>
</feature>
<gene>
    <name evidence="7" type="ORF">GC096_04660</name>
</gene>
<organism evidence="7 8">
    <name type="scientific">Paenibacillus plantarum</name>
    <dbReference type="NCBI Taxonomy" id="2654975"/>
    <lineage>
        <taxon>Bacteria</taxon>
        <taxon>Bacillati</taxon>
        <taxon>Bacillota</taxon>
        <taxon>Bacilli</taxon>
        <taxon>Bacillales</taxon>
        <taxon>Paenibacillaceae</taxon>
        <taxon>Paenibacillus</taxon>
    </lineage>
</organism>